<organism evidence="8 9">
    <name type="scientific">Zeimonas arvi</name>
    <dbReference type="NCBI Taxonomy" id="2498847"/>
    <lineage>
        <taxon>Bacteria</taxon>
        <taxon>Pseudomonadati</taxon>
        <taxon>Pseudomonadota</taxon>
        <taxon>Betaproteobacteria</taxon>
        <taxon>Burkholderiales</taxon>
        <taxon>Burkholderiaceae</taxon>
        <taxon>Zeimonas</taxon>
    </lineage>
</organism>
<protein>
    <submittedName>
        <fullName evidence="8">TetR/AcrR family transcriptional regulator</fullName>
    </submittedName>
</protein>
<evidence type="ECO:0000256" key="5">
    <source>
        <dbReference type="PROSITE-ProRule" id="PRU00335"/>
    </source>
</evidence>
<feature type="DNA-binding region" description="H-T-H motif" evidence="5">
    <location>
        <begin position="62"/>
        <end position="81"/>
    </location>
</feature>
<dbReference type="Pfam" id="PF00440">
    <property type="entry name" value="TetR_N"/>
    <property type="match status" value="1"/>
</dbReference>
<evidence type="ECO:0000256" key="4">
    <source>
        <dbReference type="ARBA" id="ARBA00023163"/>
    </source>
</evidence>
<keyword evidence="9" id="KW-1185">Reference proteome</keyword>
<dbReference type="OrthoDB" id="5523834at2"/>
<evidence type="ECO:0000256" key="6">
    <source>
        <dbReference type="SAM" id="MobiDB-lite"/>
    </source>
</evidence>
<evidence type="ECO:0000259" key="7">
    <source>
        <dbReference type="PROSITE" id="PS50977"/>
    </source>
</evidence>
<dbReference type="PROSITE" id="PS01081">
    <property type="entry name" value="HTH_TETR_1"/>
    <property type="match status" value="1"/>
</dbReference>
<keyword evidence="2" id="KW-0805">Transcription regulation</keyword>
<dbReference type="InterPro" id="IPR036271">
    <property type="entry name" value="Tet_transcr_reg_TetR-rel_C_sf"/>
</dbReference>
<dbReference type="Gene3D" id="1.10.357.10">
    <property type="entry name" value="Tetracycline Repressor, domain 2"/>
    <property type="match status" value="1"/>
</dbReference>
<dbReference type="InterPro" id="IPR009057">
    <property type="entry name" value="Homeodomain-like_sf"/>
</dbReference>
<dbReference type="PRINTS" id="PR00455">
    <property type="entry name" value="HTHTETR"/>
</dbReference>
<dbReference type="SUPFAM" id="SSF48498">
    <property type="entry name" value="Tetracyclin repressor-like, C-terminal domain"/>
    <property type="match status" value="1"/>
</dbReference>
<evidence type="ECO:0000313" key="8">
    <source>
        <dbReference type="EMBL" id="TXL65332.1"/>
    </source>
</evidence>
<feature type="compositionally biased region" description="Low complexity" evidence="6">
    <location>
        <begin position="14"/>
        <end position="32"/>
    </location>
</feature>
<reference evidence="8 9" key="1">
    <citation type="submission" date="2019-06" db="EMBL/GenBank/DDBJ databases">
        <title>Quisquiliibacterium sp. nov., isolated from a maize field.</title>
        <authorList>
            <person name="Lin S.-Y."/>
            <person name="Tsai C.-F."/>
            <person name="Young C.-C."/>
        </authorList>
    </citation>
    <scope>NUCLEOTIDE SEQUENCE [LARGE SCALE GENOMIC DNA]</scope>
    <source>
        <strain evidence="8 9">CC-CFT501</strain>
    </source>
</reference>
<gene>
    <name evidence="8" type="ORF">FHP08_11120</name>
</gene>
<evidence type="ECO:0000256" key="3">
    <source>
        <dbReference type="ARBA" id="ARBA00023125"/>
    </source>
</evidence>
<keyword evidence="4" id="KW-0804">Transcription</keyword>
<feature type="region of interest" description="Disordered" evidence="6">
    <location>
        <begin position="1"/>
        <end position="38"/>
    </location>
</feature>
<proteinExistence type="predicted"/>
<evidence type="ECO:0000256" key="2">
    <source>
        <dbReference type="ARBA" id="ARBA00023015"/>
    </source>
</evidence>
<comment type="caution">
    <text evidence="8">The sequence shown here is derived from an EMBL/GenBank/DDBJ whole genome shotgun (WGS) entry which is preliminary data.</text>
</comment>
<dbReference type="GO" id="GO:0000976">
    <property type="term" value="F:transcription cis-regulatory region binding"/>
    <property type="evidence" value="ECO:0007669"/>
    <property type="project" value="TreeGrafter"/>
</dbReference>
<dbReference type="PANTHER" id="PTHR30055:SF234">
    <property type="entry name" value="HTH-TYPE TRANSCRIPTIONAL REGULATOR BETI"/>
    <property type="match status" value="1"/>
</dbReference>
<keyword evidence="3 5" id="KW-0238">DNA-binding</keyword>
<dbReference type="InterPro" id="IPR050109">
    <property type="entry name" value="HTH-type_TetR-like_transc_reg"/>
</dbReference>
<dbReference type="GO" id="GO:0003700">
    <property type="term" value="F:DNA-binding transcription factor activity"/>
    <property type="evidence" value="ECO:0007669"/>
    <property type="project" value="TreeGrafter"/>
</dbReference>
<dbReference type="InterPro" id="IPR041490">
    <property type="entry name" value="KstR2_TetR_C"/>
</dbReference>
<dbReference type="PANTHER" id="PTHR30055">
    <property type="entry name" value="HTH-TYPE TRANSCRIPTIONAL REGULATOR RUTR"/>
    <property type="match status" value="1"/>
</dbReference>
<accession>A0A5C8NW99</accession>
<dbReference type="PROSITE" id="PS50977">
    <property type="entry name" value="HTH_TETR_2"/>
    <property type="match status" value="1"/>
</dbReference>
<evidence type="ECO:0000256" key="1">
    <source>
        <dbReference type="ARBA" id="ARBA00022491"/>
    </source>
</evidence>
<feature type="domain" description="HTH tetR-type" evidence="7">
    <location>
        <begin position="39"/>
        <end position="99"/>
    </location>
</feature>
<dbReference type="EMBL" id="VDUY01000004">
    <property type="protein sequence ID" value="TXL65332.1"/>
    <property type="molecule type" value="Genomic_DNA"/>
</dbReference>
<dbReference type="Proteomes" id="UP000321548">
    <property type="component" value="Unassembled WGS sequence"/>
</dbReference>
<dbReference type="AlphaFoldDB" id="A0A5C8NW99"/>
<dbReference type="Pfam" id="PF17932">
    <property type="entry name" value="TetR_C_24"/>
    <property type="match status" value="1"/>
</dbReference>
<dbReference type="InterPro" id="IPR023772">
    <property type="entry name" value="DNA-bd_HTH_TetR-type_CS"/>
</dbReference>
<dbReference type="InterPro" id="IPR001647">
    <property type="entry name" value="HTH_TetR"/>
</dbReference>
<evidence type="ECO:0000313" key="9">
    <source>
        <dbReference type="Proteomes" id="UP000321548"/>
    </source>
</evidence>
<keyword evidence="1" id="KW-0678">Repressor</keyword>
<dbReference type="SUPFAM" id="SSF46689">
    <property type="entry name" value="Homeodomain-like"/>
    <property type="match status" value="1"/>
</dbReference>
<name>A0A5C8NW99_9BURK</name>
<sequence length="236" mass="25885">MSRTGSSAVDHAAPHAGRSRAPAPGAATGRQAFATAGTDEKRERIMAVAARLFFEHGYASTTIALIARELGVTKPFVYYYFRDKLELFEAISWRPTVECLTAMDFDPADPRPAHLKLAEGLEKLIRATVAHHPAATLPYREPQVYGAGYRKAARRLADGFYAKTASLLEQARRDGQADFDDAKVTALAVAGIPGFLHAWYRPAGRFGPDEIVAQLTRIAVRAVGLRPGLRPDNRRR</sequence>
<dbReference type="RefSeq" id="WP_147704527.1">
    <property type="nucleotide sequence ID" value="NZ_VDUY01000004.1"/>
</dbReference>